<sequence length="221" mass="24365">MTEYDFKIEYRPAYSLLKVNLKDQSIIAETGAMVYMSKGIEIDTNIKGGLMGALKRMVVGESLFLNRFHGTGTLALAPNYVGDIVHHRLDGTLYVQSGAYLASSPDVEIGTKLGDLKMIFGGMGLFLMKLEGKGDVFLSSFGALETIELEDEEIIVDNGNLVGFTEGLEYSLKRVGGLKAAIFSGENRVYEFRGTGKIFIQTRNILEFGRFISEHIVGNNR</sequence>
<dbReference type="NCBIfam" id="TIGR00266">
    <property type="entry name" value="TIGR00266 family protein"/>
    <property type="match status" value="1"/>
</dbReference>
<dbReference type="PANTHER" id="PTHR43657:SF1">
    <property type="entry name" value="ALTERED INHERITANCE OF MITOCHONDRIA PROTEIN 24, MITOCHONDRIAL"/>
    <property type="match status" value="1"/>
</dbReference>
<gene>
    <name evidence="1" type="ORF">EYH55_04330</name>
</gene>
<dbReference type="SUPFAM" id="SSF51219">
    <property type="entry name" value="TRAP-like"/>
    <property type="match status" value="1"/>
</dbReference>
<dbReference type="InterPro" id="IPR036983">
    <property type="entry name" value="AIM24_sf"/>
</dbReference>
<name>A0A833EC34_9EURY</name>
<organism evidence="1 2">
    <name type="scientific">Methanothermococcus okinawensis</name>
    <dbReference type="NCBI Taxonomy" id="155863"/>
    <lineage>
        <taxon>Archaea</taxon>
        <taxon>Methanobacteriati</taxon>
        <taxon>Methanobacteriota</taxon>
        <taxon>Methanomada group</taxon>
        <taxon>Methanococci</taxon>
        <taxon>Methanococcales</taxon>
        <taxon>Methanococcaceae</taxon>
        <taxon>Methanothermococcus</taxon>
    </lineage>
</organism>
<evidence type="ECO:0000313" key="1">
    <source>
        <dbReference type="EMBL" id="HIQ32688.1"/>
    </source>
</evidence>
<dbReference type="Gene3D" id="3.60.160.10">
    <property type="entry name" value="Mitochondrial biogenesis AIM24"/>
    <property type="match status" value="1"/>
</dbReference>
<comment type="caution">
    <text evidence="1">The sequence shown here is derived from an EMBL/GenBank/DDBJ whole genome shotgun (WGS) entry which is preliminary data.</text>
</comment>
<accession>A0A833EC34</accession>
<dbReference type="InterPro" id="IPR016031">
    <property type="entry name" value="Trp_RNA-bd_attenuator-like_dom"/>
</dbReference>
<proteinExistence type="predicted"/>
<dbReference type="PANTHER" id="PTHR43657">
    <property type="entry name" value="TRYPTOPHAN RNA-BINDING ATTENUATOR PROTEIN-LIKE PROTEIN"/>
    <property type="match status" value="1"/>
</dbReference>
<evidence type="ECO:0000313" key="2">
    <source>
        <dbReference type="Proteomes" id="UP000623215"/>
    </source>
</evidence>
<dbReference type="InterPro" id="IPR002838">
    <property type="entry name" value="AIM24"/>
</dbReference>
<dbReference type="Proteomes" id="UP000623215">
    <property type="component" value="Unassembled WGS sequence"/>
</dbReference>
<reference evidence="1" key="1">
    <citation type="journal article" date="2020" name="ISME J.">
        <title>Gammaproteobacteria mediating utilization of methyl-, sulfur- and petroleum organic compounds in deep ocean hydrothermal plumes.</title>
        <authorList>
            <person name="Zhou Z."/>
            <person name="Liu Y."/>
            <person name="Pan J."/>
            <person name="Cron B.R."/>
            <person name="Toner B.M."/>
            <person name="Anantharaman K."/>
            <person name="Breier J.A."/>
            <person name="Dick G.J."/>
            <person name="Li M."/>
        </authorList>
    </citation>
    <scope>NUCLEOTIDE SEQUENCE</scope>
    <source>
        <strain evidence="1">SZUA-1534</strain>
    </source>
</reference>
<dbReference type="Pfam" id="PF01987">
    <property type="entry name" value="AIM24"/>
    <property type="match status" value="1"/>
</dbReference>
<protein>
    <submittedName>
        <fullName evidence="1">TIGR00266 family protein</fullName>
    </submittedName>
</protein>
<dbReference type="AlphaFoldDB" id="A0A833EC34"/>
<dbReference type="EMBL" id="DQVW01000080">
    <property type="protein sequence ID" value="HIQ32688.1"/>
    <property type="molecule type" value="Genomic_DNA"/>
</dbReference>